<feature type="compositionally biased region" description="Polar residues" evidence="1">
    <location>
        <begin position="60"/>
        <end position="69"/>
    </location>
</feature>
<sequence length="127" mass="14428">MMPSFLSTLFSSFTSTSKASPSYPSKSRSHPKAPKAPKAPKTSHSTYKQPTKTKYKPSLYNRSGDPNNSQHKRNYKSQALRNIKSQAVGDLHKYDNPDPKLGGAWGKKREFRGIERARPLEAKFRRF</sequence>
<proteinExistence type="predicted"/>
<dbReference type="AlphaFoldDB" id="A0A9W4UJ69"/>
<accession>A0A9W4UJ69</accession>
<dbReference type="Proteomes" id="UP001152607">
    <property type="component" value="Unassembled WGS sequence"/>
</dbReference>
<dbReference type="EMBL" id="CAOQHR010000007">
    <property type="protein sequence ID" value="CAI6337598.1"/>
    <property type="molecule type" value="Genomic_DNA"/>
</dbReference>
<name>A0A9W4UJ69_9PLEO</name>
<reference evidence="2" key="1">
    <citation type="submission" date="2023-01" db="EMBL/GenBank/DDBJ databases">
        <authorList>
            <person name="Van Ghelder C."/>
            <person name="Rancurel C."/>
        </authorList>
    </citation>
    <scope>NUCLEOTIDE SEQUENCE</scope>
    <source>
        <strain evidence="2">CNCM I-4278</strain>
    </source>
</reference>
<organism evidence="2 3">
    <name type="scientific">Periconia digitata</name>
    <dbReference type="NCBI Taxonomy" id="1303443"/>
    <lineage>
        <taxon>Eukaryota</taxon>
        <taxon>Fungi</taxon>
        <taxon>Dikarya</taxon>
        <taxon>Ascomycota</taxon>
        <taxon>Pezizomycotina</taxon>
        <taxon>Dothideomycetes</taxon>
        <taxon>Pleosporomycetidae</taxon>
        <taxon>Pleosporales</taxon>
        <taxon>Massarineae</taxon>
        <taxon>Periconiaceae</taxon>
        <taxon>Periconia</taxon>
    </lineage>
</organism>
<comment type="caution">
    <text evidence="2">The sequence shown here is derived from an EMBL/GenBank/DDBJ whole genome shotgun (WGS) entry which is preliminary data.</text>
</comment>
<feature type="region of interest" description="Disordered" evidence="1">
    <location>
        <begin position="12"/>
        <end position="75"/>
    </location>
</feature>
<keyword evidence="3" id="KW-1185">Reference proteome</keyword>
<protein>
    <submittedName>
        <fullName evidence="2">Uncharacterized protein</fullName>
    </submittedName>
</protein>
<evidence type="ECO:0000313" key="2">
    <source>
        <dbReference type="EMBL" id="CAI6337598.1"/>
    </source>
</evidence>
<evidence type="ECO:0000256" key="1">
    <source>
        <dbReference type="SAM" id="MobiDB-lite"/>
    </source>
</evidence>
<evidence type="ECO:0000313" key="3">
    <source>
        <dbReference type="Proteomes" id="UP001152607"/>
    </source>
</evidence>
<gene>
    <name evidence="2" type="ORF">PDIGIT_LOCUS10711</name>
</gene>
<feature type="compositionally biased region" description="Low complexity" evidence="1">
    <location>
        <begin position="39"/>
        <end position="52"/>
    </location>
</feature>